<name>A0A420JCB4_9PEZI</name>
<sequence length="194" mass="22603">PIWGTRRNTFVVSAVLGYHQADSVDNDLLTSFEEDFNGWKVEDFAALDRDIRRVLRQCLSYRGIYLDESVLIKSKVHENTYAYARKQLLLGGNIIPKSSATKSIPTPFAITSVETVNNDEDETLERQIARIDETPYMVRQRQHHQINRNDPAYHTIPHIPVANEELDNYLWNQFNKRWDKSQNYTGKAYDILDD</sequence>
<evidence type="ECO:0000313" key="1">
    <source>
        <dbReference type="EMBL" id="RKF95974.1"/>
    </source>
</evidence>
<dbReference type="EMBL" id="MCBS01006012">
    <property type="protein sequence ID" value="RKF95974.1"/>
    <property type="molecule type" value="Genomic_DNA"/>
</dbReference>
<accession>A0A420JCB4</accession>
<proteinExistence type="predicted"/>
<comment type="caution">
    <text evidence="1">The sequence shown here is derived from an EMBL/GenBank/DDBJ whole genome shotgun (WGS) entry which is preliminary data.</text>
</comment>
<reference evidence="1 2" key="1">
    <citation type="journal article" date="2018" name="BMC Genomics">
        <title>Comparative genome analyses reveal sequence features reflecting distinct modes of host-adaptation between dicot and monocot powdery mildew.</title>
        <authorList>
            <person name="Wu Y."/>
            <person name="Ma X."/>
            <person name="Pan Z."/>
            <person name="Kale S.D."/>
            <person name="Song Y."/>
            <person name="King H."/>
            <person name="Zhang Q."/>
            <person name="Presley C."/>
            <person name="Deng X."/>
            <person name="Wei C.I."/>
            <person name="Xiao S."/>
        </authorList>
    </citation>
    <scope>NUCLEOTIDE SEQUENCE [LARGE SCALE GENOMIC DNA]</scope>
    <source>
        <strain evidence="1">UMSG1</strain>
    </source>
</reference>
<feature type="non-terminal residue" evidence="1">
    <location>
        <position position="194"/>
    </location>
</feature>
<evidence type="ECO:0000313" key="2">
    <source>
        <dbReference type="Proteomes" id="UP000285326"/>
    </source>
</evidence>
<feature type="non-terminal residue" evidence="1">
    <location>
        <position position="1"/>
    </location>
</feature>
<protein>
    <submittedName>
        <fullName evidence="1">Uncharacterized protein</fullName>
    </submittedName>
</protein>
<organism evidence="1 2">
    <name type="scientific">Golovinomyces cichoracearum</name>
    <dbReference type="NCBI Taxonomy" id="62708"/>
    <lineage>
        <taxon>Eukaryota</taxon>
        <taxon>Fungi</taxon>
        <taxon>Dikarya</taxon>
        <taxon>Ascomycota</taxon>
        <taxon>Pezizomycotina</taxon>
        <taxon>Leotiomycetes</taxon>
        <taxon>Erysiphales</taxon>
        <taxon>Erysiphaceae</taxon>
        <taxon>Golovinomyces</taxon>
    </lineage>
</organism>
<gene>
    <name evidence="1" type="ORF">GcM1_060005</name>
</gene>
<dbReference type="AlphaFoldDB" id="A0A420JCB4"/>
<dbReference type="Proteomes" id="UP000285326">
    <property type="component" value="Unassembled WGS sequence"/>
</dbReference>